<protein>
    <recommendedName>
        <fullName evidence="3">Transposase</fullName>
    </recommendedName>
</protein>
<evidence type="ECO:0000313" key="1">
    <source>
        <dbReference type="EMBL" id="MDQ0492216.1"/>
    </source>
</evidence>
<dbReference type="Proteomes" id="UP001242811">
    <property type="component" value="Unassembled WGS sequence"/>
</dbReference>
<evidence type="ECO:0000313" key="2">
    <source>
        <dbReference type="Proteomes" id="UP001242811"/>
    </source>
</evidence>
<sequence length="58" mass="6888">MLKQALRFFHFISITGIHPVLDYYRRLRKSAKAFHSSRQLQTVIRKWDATDSHHPPAL</sequence>
<comment type="caution">
    <text evidence="1">The sequence shown here is derived from an EMBL/GenBank/DDBJ whole genome shotgun (WGS) entry which is preliminary data.</text>
</comment>
<dbReference type="EMBL" id="JAUSWA010000001">
    <property type="protein sequence ID" value="MDQ0492216.1"/>
    <property type="molecule type" value="Genomic_DNA"/>
</dbReference>
<proteinExistence type="predicted"/>
<accession>A0ABU0KRZ9</accession>
<keyword evidence="2" id="KW-1185">Reference proteome</keyword>
<organism evidence="1 2">
    <name type="scientific">Paenibacillus brasilensis</name>
    <dbReference type="NCBI Taxonomy" id="128574"/>
    <lineage>
        <taxon>Bacteria</taxon>
        <taxon>Bacillati</taxon>
        <taxon>Bacillota</taxon>
        <taxon>Bacilli</taxon>
        <taxon>Bacillales</taxon>
        <taxon>Paenibacillaceae</taxon>
        <taxon>Paenibacillus</taxon>
    </lineage>
</organism>
<reference evidence="1 2" key="1">
    <citation type="submission" date="2023-07" db="EMBL/GenBank/DDBJ databases">
        <title>Genomic Encyclopedia of Type Strains, Phase IV (KMG-IV): sequencing the most valuable type-strain genomes for metagenomic binning, comparative biology and taxonomic classification.</title>
        <authorList>
            <person name="Goeker M."/>
        </authorList>
    </citation>
    <scope>NUCLEOTIDE SEQUENCE [LARGE SCALE GENOMIC DNA]</scope>
    <source>
        <strain evidence="1 2">DSM 14914</strain>
    </source>
</reference>
<gene>
    <name evidence="1" type="ORF">QOZ95_000363</name>
</gene>
<evidence type="ECO:0008006" key="3">
    <source>
        <dbReference type="Google" id="ProtNLM"/>
    </source>
</evidence>
<name>A0ABU0KRZ9_9BACL</name>